<dbReference type="EMBL" id="CAJQZP010000975">
    <property type="protein sequence ID" value="CAG5004224.1"/>
    <property type="molecule type" value="Genomic_DNA"/>
</dbReference>
<evidence type="ECO:0000313" key="1">
    <source>
        <dbReference type="EMBL" id="CAG5004224.1"/>
    </source>
</evidence>
<dbReference type="AlphaFoldDB" id="A0A8S3X614"/>
<reference evidence="1" key="1">
    <citation type="submission" date="2021-04" db="EMBL/GenBank/DDBJ databases">
        <authorList>
            <person name="Tunstrom K."/>
        </authorList>
    </citation>
    <scope>NUCLEOTIDE SEQUENCE</scope>
</reference>
<protein>
    <submittedName>
        <fullName evidence="1">(apollo) hypothetical protein</fullName>
    </submittedName>
</protein>
<organism evidence="1 2">
    <name type="scientific">Parnassius apollo</name>
    <name type="common">Apollo butterfly</name>
    <name type="synonym">Papilio apollo</name>
    <dbReference type="NCBI Taxonomy" id="110799"/>
    <lineage>
        <taxon>Eukaryota</taxon>
        <taxon>Metazoa</taxon>
        <taxon>Ecdysozoa</taxon>
        <taxon>Arthropoda</taxon>
        <taxon>Hexapoda</taxon>
        <taxon>Insecta</taxon>
        <taxon>Pterygota</taxon>
        <taxon>Neoptera</taxon>
        <taxon>Endopterygota</taxon>
        <taxon>Lepidoptera</taxon>
        <taxon>Glossata</taxon>
        <taxon>Ditrysia</taxon>
        <taxon>Papilionoidea</taxon>
        <taxon>Papilionidae</taxon>
        <taxon>Parnassiinae</taxon>
        <taxon>Parnassini</taxon>
        <taxon>Parnassius</taxon>
        <taxon>Parnassius</taxon>
    </lineage>
</organism>
<accession>A0A8S3X614</accession>
<proteinExistence type="predicted"/>
<sequence>MSKKFNSRGKRIVEMSLSKNALDVMPNSSSTLSGNIPAFASHDTEHCFFDSELQKVLPTTLSIDPNSNLVILTTPTNNNDCDMTQSNNEDAQIDIRSLSVVLETSLATESCHDTVAFSNTGPSTIEFTNDINSVYCANTDSALLGNSLPSTINIIGADQNSNIDVQELQCTTESSDPMPSTSTGMVFTSTVCNVESYEGHNSDSCSTTNSNISLNLISNQQHKNLNEIET</sequence>
<name>A0A8S3X614_PARAO</name>
<evidence type="ECO:0000313" key="2">
    <source>
        <dbReference type="Proteomes" id="UP000691718"/>
    </source>
</evidence>
<keyword evidence="2" id="KW-1185">Reference proteome</keyword>
<comment type="caution">
    <text evidence="1">The sequence shown here is derived from an EMBL/GenBank/DDBJ whole genome shotgun (WGS) entry which is preliminary data.</text>
</comment>
<dbReference type="OrthoDB" id="10321632at2759"/>
<gene>
    <name evidence="1" type="ORF">PAPOLLO_LOCUS14347</name>
</gene>
<dbReference type="Proteomes" id="UP000691718">
    <property type="component" value="Unassembled WGS sequence"/>
</dbReference>